<dbReference type="GO" id="GO:0004527">
    <property type="term" value="F:exonuclease activity"/>
    <property type="evidence" value="ECO:0007669"/>
    <property type="project" value="UniProtKB-KW"/>
</dbReference>
<dbReference type="SUPFAM" id="SSF75712">
    <property type="entry name" value="Rad50 coiled-coil Zn hook"/>
    <property type="match status" value="1"/>
</dbReference>
<keyword evidence="3" id="KW-0269">Exonuclease</keyword>
<sequence length="766" mass="88513">MPGISLKSIELKNVVVYQELELKNLDQQGFVTVSGINNDSPNVKDNKNGVGKSLMFGTLPNLLYEADPLALTKRSKTNMLKKGSSITLEWQSPLGGLVRVEQTASKYKVYLNGEDQKVDRQDVAKTWIKKHFPLSPDEFYSYCYIQTQVPHPFQRAKPAERLKYLTELFGLDVYDRIRAAVKLKLDAAKDAEKESKGVADIYDVTARKQEALKVTDDTRKKAKKFVKKSDELKEKRNELYERFAELTAERKDARRYYEILSEISKLGVESANPKKELKNLEGILRKIEKFEDYQSELKKYRKRHAALTEELKELPESEADPKALSKKHSKLVDEEEEIEELLGTIEEELEAYQEWKDDVKRLTKSLSKLKKPKKKSEELDEELAEAQSIVRAYEKLSHKVDGKTCPTCGQDVDLRAMKRAAEKAEKLIKDIRSQQEYYEIKSELRDLEKNKVSKPEHDKDELKKRLKKVSAKIDAIAEEFETIKKRDAIIVKLESLEKPEQVHEPKRPCKNIEKRIERLEEFRDLSQSLKAFKKPSKSAKEIDKEYESVDSQIKELTSQIADLERSAQKVISKVQEYDHYEDTLVDLRTKLSKLQPLIDKRVLYETLYKAYSGTALKLDAMEGRLQLISDKLNENSHLVYPEPMQWRLFTCPQGIGAEVTRLSNGTTTDFSIMSGAETNCFRLLWAISILPFVPENRRPDFIVLDEPESNCSPAVRDHLIENFLPILKRVVPNIYWLTPQPVEEFSDKQWTVKKTKGISVLTKKEV</sequence>
<feature type="coiled-coil region" evidence="1">
    <location>
        <begin position="539"/>
        <end position="573"/>
    </location>
</feature>
<feature type="region of interest" description="Disordered" evidence="2">
    <location>
        <begin position="311"/>
        <end position="330"/>
    </location>
</feature>
<accession>A0A384ZXF1</accession>
<keyword evidence="4" id="KW-1185">Reference proteome</keyword>
<dbReference type="Gene3D" id="3.40.50.300">
    <property type="entry name" value="P-loop containing nucleotide triphosphate hydrolases"/>
    <property type="match status" value="2"/>
</dbReference>
<keyword evidence="3" id="KW-0378">Hydrolase</keyword>
<proteinExistence type="predicted"/>
<evidence type="ECO:0000313" key="3">
    <source>
        <dbReference type="EMBL" id="AXG66914.1"/>
    </source>
</evidence>
<dbReference type="InterPro" id="IPR027417">
    <property type="entry name" value="P-loop_NTPase"/>
</dbReference>
<dbReference type="SUPFAM" id="SSF52540">
    <property type="entry name" value="P-loop containing nucleoside triphosphate hydrolases"/>
    <property type="match status" value="1"/>
</dbReference>
<keyword evidence="1" id="KW-0175">Coiled coil</keyword>
<feature type="coiled-coil region" evidence="1">
    <location>
        <begin position="222"/>
        <end position="249"/>
    </location>
</feature>
<feature type="compositionally biased region" description="Basic and acidic residues" evidence="2">
    <location>
        <begin position="311"/>
        <end position="323"/>
    </location>
</feature>
<gene>
    <name evidence="3" type="ORF">JA29_188</name>
</gene>
<keyword evidence="3" id="KW-0540">Nuclease</keyword>
<evidence type="ECO:0000256" key="1">
    <source>
        <dbReference type="SAM" id="Coils"/>
    </source>
</evidence>
<protein>
    <submittedName>
        <fullName evidence="3">Putative exonuclease</fullName>
    </submittedName>
</protein>
<dbReference type="EMBL" id="MH460461">
    <property type="protein sequence ID" value="AXG66914.1"/>
    <property type="molecule type" value="Genomic_DNA"/>
</dbReference>
<evidence type="ECO:0000313" key="4">
    <source>
        <dbReference type="Proteomes" id="UP000263326"/>
    </source>
</evidence>
<organism evidence="3 4">
    <name type="scientific">Dickeya phage vB_DsoM_JA29</name>
    <dbReference type="NCBI Taxonomy" id="2283031"/>
    <lineage>
        <taxon>Viruses</taxon>
        <taxon>Duplodnaviria</taxon>
        <taxon>Heunggongvirae</taxon>
        <taxon>Uroviricota</taxon>
        <taxon>Caudoviricetes</taxon>
        <taxon>Salmondvirus</taxon>
        <taxon>Salmondvirus JA29</taxon>
    </lineage>
</organism>
<name>A0A384ZXF1_9CAUD</name>
<reference evidence="3 4" key="1">
    <citation type="journal article" date="2018" name="Front. Microbiol.">
        <title>Jumbo Bacteriophages Are Represented Within an Increasing Diversity of Environmental Viruses Infecting the Emerging Phytopathogen, Dickeya solani.</title>
        <authorList>
            <person name="Day A.W."/>
            <person name="Ahn J."/>
            <person name="Salmond G.P.C."/>
        </authorList>
    </citation>
    <scope>NUCLEOTIDE SEQUENCE [LARGE SCALE GENOMIC DNA]</scope>
</reference>
<dbReference type="PANTHER" id="PTHR32114">
    <property type="entry name" value="ABC TRANSPORTER ABCH.3"/>
    <property type="match status" value="1"/>
</dbReference>
<feature type="coiled-coil region" evidence="1">
    <location>
        <begin position="459"/>
        <end position="486"/>
    </location>
</feature>
<dbReference type="PANTHER" id="PTHR32114:SF2">
    <property type="entry name" value="ABC TRANSPORTER ABCH.3"/>
    <property type="match status" value="1"/>
</dbReference>
<dbReference type="Proteomes" id="UP000263326">
    <property type="component" value="Segment"/>
</dbReference>
<evidence type="ECO:0000256" key="2">
    <source>
        <dbReference type="SAM" id="MobiDB-lite"/>
    </source>
</evidence>